<sequence>MSSFFKHIYRRVWDKCAEQDANLALGDGRATGAAASGRKAQKQERREGHEAQGPPARKSALSTPDLRSLGNAVPPVRSRQDQPLGV</sequence>
<dbReference type="Proteomes" id="UP000256645">
    <property type="component" value="Unassembled WGS sequence"/>
</dbReference>
<gene>
    <name evidence="2" type="ORF">BP6252_09747</name>
</gene>
<feature type="region of interest" description="Disordered" evidence="1">
    <location>
        <begin position="26"/>
        <end position="86"/>
    </location>
</feature>
<feature type="compositionally biased region" description="Basic and acidic residues" evidence="1">
    <location>
        <begin position="41"/>
        <end position="50"/>
    </location>
</feature>
<comment type="caution">
    <text evidence="2">The sequence shown here is derived from an EMBL/GenBank/DDBJ whole genome shotgun (WGS) entry which is preliminary data.</text>
</comment>
<dbReference type="AlphaFoldDB" id="A0A3D8QWE7"/>
<dbReference type="EMBL" id="PDLM01000011">
    <property type="protein sequence ID" value="RDW66112.1"/>
    <property type="molecule type" value="Genomic_DNA"/>
</dbReference>
<reference evidence="2 3" key="1">
    <citation type="journal article" date="2018" name="IMA Fungus">
        <title>IMA Genome-F 9: Draft genome sequence of Annulohypoxylon stygium, Aspergillus mulundensis, Berkeleyomyces basicola (syn. Thielaviopsis basicola), Ceratocystis smalleyi, two Cercospora beticola strains, Coleophoma cylindrospora, Fusarium fracticaudum, Phialophora cf. hyalina, and Morchella septimelata.</title>
        <authorList>
            <person name="Wingfield B.D."/>
            <person name="Bills G.F."/>
            <person name="Dong Y."/>
            <person name="Huang W."/>
            <person name="Nel W.J."/>
            <person name="Swalarsk-Parry B.S."/>
            <person name="Vaghefi N."/>
            <person name="Wilken P.M."/>
            <person name="An Z."/>
            <person name="de Beer Z.W."/>
            <person name="De Vos L."/>
            <person name="Chen L."/>
            <person name="Duong T.A."/>
            <person name="Gao Y."/>
            <person name="Hammerbacher A."/>
            <person name="Kikkert J.R."/>
            <person name="Li Y."/>
            <person name="Li H."/>
            <person name="Li K."/>
            <person name="Li Q."/>
            <person name="Liu X."/>
            <person name="Ma X."/>
            <person name="Naidoo K."/>
            <person name="Pethybridge S.J."/>
            <person name="Sun J."/>
            <person name="Steenkamp E.T."/>
            <person name="van der Nest M.A."/>
            <person name="van Wyk S."/>
            <person name="Wingfield M.J."/>
            <person name="Xiong C."/>
            <person name="Yue Q."/>
            <person name="Zhang X."/>
        </authorList>
    </citation>
    <scope>NUCLEOTIDE SEQUENCE [LARGE SCALE GENOMIC DNA]</scope>
    <source>
        <strain evidence="2 3">BP6252</strain>
    </source>
</reference>
<accession>A0A3D8QWE7</accession>
<keyword evidence="3" id="KW-1185">Reference proteome</keyword>
<protein>
    <submittedName>
        <fullName evidence="2">Uncharacterized protein</fullName>
    </submittedName>
</protein>
<evidence type="ECO:0000313" key="3">
    <source>
        <dbReference type="Proteomes" id="UP000256645"/>
    </source>
</evidence>
<name>A0A3D8QWE7_9HELO</name>
<organism evidence="2 3">
    <name type="scientific">Coleophoma cylindrospora</name>
    <dbReference type="NCBI Taxonomy" id="1849047"/>
    <lineage>
        <taxon>Eukaryota</taxon>
        <taxon>Fungi</taxon>
        <taxon>Dikarya</taxon>
        <taxon>Ascomycota</taxon>
        <taxon>Pezizomycotina</taxon>
        <taxon>Leotiomycetes</taxon>
        <taxon>Helotiales</taxon>
        <taxon>Dermateaceae</taxon>
        <taxon>Coleophoma</taxon>
    </lineage>
</organism>
<evidence type="ECO:0000256" key="1">
    <source>
        <dbReference type="SAM" id="MobiDB-lite"/>
    </source>
</evidence>
<proteinExistence type="predicted"/>
<evidence type="ECO:0000313" key="2">
    <source>
        <dbReference type="EMBL" id="RDW66112.1"/>
    </source>
</evidence>